<sequence length="104" mass="12041">KGYRANGRRHTRPYVQRPHPADRPSFYLHGLNRGRWQELYSAFIFLANEVDRSTTSFFLSWIPLSLPASISCLPVSLVVALILTERRASSAPRFTMERTPLYIF</sequence>
<dbReference type="EMBL" id="HADW01000629">
    <property type="protein sequence ID" value="SBP02029.1"/>
    <property type="molecule type" value="Transcribed_RNA"/>
</dbReference>
<feature type="transmembrane region" description="Helical" evidence="2">
    <location>
        <begin position="58"/>
        <end position="83"/>
    </location>
</feature>
<keyword evidence="2" id="KW-1133">Transmembrane helix</keyword>
<evidence type="ECO:0000313" key="3">
    <source>
        <dbReference type="EMBL" id="SBP02029.1"/>
    </source>
</evidence>
<protein>
    <submittedName>
        <fullName evidence="3">Protein tyrosine phosphatase, receptor type, M</fullName>
    </submittedName>
</protein>
<keyword evidence="2" id="KW-0472">Membrane</keyword>
<gene>
    <name evidence="3" type="primary">PTPRM</name>
</gene>
<accession>A0A1A7W925</accession>
<proteinExistence type="predicted"/>
<feature type="region of interest" description="Disordered" evidence="1">
    <location>
        <begin position="1"/>
        <end position="22"/>
    </location>
</feature>
<keyword evidence="2" id="KW-0812">Transmembrane</keyword>
<dbReference type="AlphaFoldDB" id="A0A1A7W925"/>
<organism evidence="3">
    <name type="scientific">Iconisemion striatum</name>
    <dbReference type="NCBI Taxonomy" id="60296"/>
    <lineage>
        <taxon>Eukaryota</taxon>
        <taxon>Metazoa</taxon>
        <taxon>Chordata</taxon>
        <taxon>Craniata</taxon>
        <taxon>Vertebrata</taxon>
        <taxon>Euteleostomi</taxon>
        <taxon>Actinopterygii</taxon>
        <taxon>Neopterygii</taxon>
        <taxon>Teleostei</taxon>
        <taxon>Neoteleostei</taxon>
        <taxon>Acanthomorphata</taxon>
        <taxon>Ovalentaria</taxon>
        <taxon>Atherinomorphae</taxon>
        <taxon>Cyprinodontiformes</taxon>
        <taxon>Nothobranchiidae</taxon>
        <taxon>Iconisemion</taxon>
    </lineage>
</organism>
<feature type="non-terminal residue" evidence="3">
    <location>
        <position position="1"/>
    </location>
</feature>
<reference evidence="3" key="1">
    <citation type="submission" date="2016-05" db="EMBL/GenBank/DDBJ databases">
        <authorList>
            <person name="Lavstsen T."/>
            <person name="Jespersen J.S."/>
        </authorList>
    </citation>
    <scope>NUCLEOTIDE SEQUENCE</scope>
    <source>
        <tissue evidence="3">Brain</tissue>
    </source>
</reference>
<feature type="compositionally biased region" description="Basic residues" evidence="1">
    <location>
        <begin position="1"/>
        <end position="12"/>
    </location>
</feature>
<keyword evidence="3" id="KW-0675">Receptor</keyword>
<reference evidence="3" key="2">
    <citation type="submission" date="2016-06" db="EMBL/GenBank/DDBJ databases">
        <title>The genome of a short-lived fish provides insights into sex chromosome evolution and the genetic control of aging.</title>
        <authorList>
            <person name="Reichwald K."/>
            <person name="Felder M."/>
            <person name="Petzold A."/>
            <person name="Koch P."/>
            <person name="Groth M."/>
            <person name="Platzer M."/>
        </authorList>
    </citation>
    <scope>NUCLEOTIDE SEQUENCE</scope>
    <source>
        <tissue evidence="3">Brain</tissue>
    </source>
</reference>
<feature type="non-terminal residue" evidence="3">
    <location>
        <position position="104"/>
    </location>
</feature>
<evidence type="ECO:0000256" key="2">
    <source>
        <dbReference type="SAM" id="Phobius"/>
    </source>
</evidence>
<name>A0A1A7W925_9TELE</name>
<evidence type="ECO:0000256" key="1">
    <source>
        <dbReference type="SAM" id="MobiDB-lite"/>
    </source>
</evidence>